<dbReference type="AlphaFoldDB" id="A0A9N7UUH5"/>
<dbReference type="InterPro" id="IPR035979">
    <property type="entry name" value="RBD_domain_sf"/>
</dbReference>
<feature type="compositionally biased region" description="Gly residues" evidence="4">
    <location>
        <begin position="286"/>
        <end position="295"/>
    </location>
</feature>
<feature type="domain" description="RRM" evidence="5">
    <location>
        <begin position="97"/>
        <end position="174"/>
    </location>
</feature>
<evidence type="ECO:0000313" key="7">
    <source>
        <dbReference type="Proteomes" id="UP001153269"/>
    </source>
</evidence>
<dbReference type="FunFam" id="3.30.70.330:FF:000040">
    <property type="entry name" value="Heterogeneous nuclear ribonucleoprotein A2/B1"/>
    <property type="match status" value="1"/>
</dbReference>
<keyword evidence="1" id="KW-0677">Repeat</keyword>
<dbReference type="PROSITE" id="PS50102">
    <property type="entry name" value="RRM"/>
    <property type="match status" value="2"/>
</dbReference>
<dbReference type="GO" id="GO:0000398">
    <property type="term" value="P:mRNA splicing, via spliceosome"/>
    <property type="evidence" value="ECO:0007669"/>
    <property type="project" value="TreeGrafter"/>
</dbReference>
<dbReference type="OrthoDB" id="1875751at2759"/>
<evidence type="ECO:0000256" key="3">
    <source>
        <dbReference type="PROSITE-ProRule" id="PRU00176"/>
    </source>
</evidence>
<feature type="domain" description="RRM" evidence="5">
    <location>
        <begin position="6"/>
        <end position="83"/>
    </location>
</feature>
<evidence type="ECO:0000256" key="1">
    <source>
        <dbReference type="ARBA" id="ARBA00022737"/>
    </source>
</evidence>
<evidence type="ECO:0000256" key="2">
    <source>
        <dbReference type="ARBA" id="ARBA00022884"/>
    </source>
</evidence>
<dbReference type="InterPro" id="IPR012677">
    <property type="entry name" value="Nucleotide-bd_a/b_plait_sf"/>
</dbReference>
<evidence type="ECO:0000256" key="4">
    <source>
        <dbReference type="SAM" id="MobiDB-lite"/>
    </source>
</evidence>
<name>A0A9N7UUH5_PLEPL</name>
<sequence>MSDQLCKLFVGGLNVDTDSDGLRKHFEQYGTLTDCVVVVNKQLQRSRCFGFVTYSTPEEADCAMGARPHTVDGNTVEVKRAVAREDANKPEALAKVKKIFVGGLKDDIEEEHLMDHFSQYGEIEKAEVISDKETGKKRGFGFVYFNEHDAADKAVVVKFHSINGHKVEVKKALTKQEMQASGRGGMGMGGGRGRGMRCGQNGYGNREYGNYNYGNGGGGYNGGGGGGYGGGYGGYGGGYGDQGSGGYGGGNGYNDFGSGYGQHTSGYGPMKGGPFGSQRSAAPYTRGGGGGGGGGGYPRGGYGGGGY</sequence>
<dbReference type="Pfam" id="PF00076">
    <property type="entry name" value="RRM_1"/>
    <property type="match status" value="2"/>
</dbReference>
<dbReference type="InterPro" id="IPR000504">
    <property type="entry name" value="RRM_dom"/>
</dbReference>
<dbReference type="Gene3D" id="3.30.70.330">
    <property type="match status" value="2"/>
</dbReference>
<dbReference type="GO" id="GO:0003730">
    <property type="term" value="F:mRNA 3'-UTR binding"/>
    <property type="evidence" value="ECO:0007669"/>
    <property type="project" value="TreeGrafter"/>
</dbReference>
<dbReference type="PANTHER" id="PTHR48026">
    <property type="entry name" value="HOMOLOGOUS TO DROSOPHILA SQD (SQUID) PROTEIN"/>
    <property type="match status" value="1"/>
</dbReference>
<proteinExistence type="predicted"/>
<dbReference type="SUPFAM" id="SSF54928">
    <property type="entry name" value="RNA-binding domain, RBD"/>
    <property type="match status" value="2"/>
</dbReference>
<dbReference type="PANTHER" id="PTHR48026:SF28">
    <property type="entry name" value="HETEROGENEOUS NUCLEAR RIBONUCLEOPROTEIN A0,-LIKE"/>
    <property type="match status" value="1"/>
</dbReference>
<dbReference type="GO" id="GO:0071013">
    <property type="term" value="C:catalytic step 2 spliceosome"/>
    <property type="evidence" value="ECO:0007669"/>
    <property type="project" value="TreeGrafter"/>
</dbReference>
<dbReference type="FunFam" id="3.30.70.330:FF:000894">
    <property type="entry name" value="Heterogeneous nuclear ribonucleoprotein A0"/>
    <property type="match status" value="1"/>
</dbReference>
<comment type="caution">
    <text evidence="6">The sequence shown here is derived from an EMBL/GenBank/DDBJ whole genome shotgun (WGS) entry which is preliminary data.</text>
</comment>
<dbReference type="SMART" id="SM00360">
    <property type="entry name" value="RRM"/>
    <property type="match status" value="2"/>
</dbReference>
<evidence type="ECO:0000259" key="5">
    <source>
        <dbReference type="PROSITE" id="PS50102"/>
    </source>
</evidence>
<dbReference type="Proteomes" id="UP001153269">
    <property type="component" value="Unassembled WGS sequence"/>
</dbReference>
<dbReference type="EMBL" id="CADEAL010002302">
    <property type="protein sequence ID" value="CAB1439559.1"/>
    <property type="molecule type" value="Genomic_DNA"/>
</dbReference>
<evidence type="ECO:0000313" key="6">
    <source>
        <dbReference type="EMBL" id="CAB1439559.1"/>
    </source>
</evidence>
<feature type="region of interest" description="Disordered" evidence="4">
    <location>
        <begin position="269"/>
        <end position="295"/>
    </location>
</feature>
<reference evidence="6" key="1">
    <citation type="submission" date="2020-03" db="EMBL/GenBank/DDBJ databases">
        <authorList>
            <person name="Weist P."/>
        </authorList>
    </citation>
    <scope>NUCLEOTIDE SEQUENCE</scope>
</reference>
<gene>
    <name evidence="6" type="ORF">PLEPLA_LOCUS27341</name>
</gene>
<keyword evidence="2 3" id="KW-0694">RNA-binding</keyword>
<accession>A0A9N7UUH5</accession>
<protein>
    <recommendedName>
        <fullName evidence="5">RRM domain-containing protein</fullName>
    </recommendedName>
</protein>
<keyword evidence="7" id="KW-1185">Reference proteome</keyword>
<organism evidence="6 7">
    <name type="scientific">Pleuronectes platessa</name>
    <name type="common">European plaice</name>
    <dbReference type="NCBI Taxonomy" id="8262"/>
    <lineage>
        <taxon>Eukaryota</taxon>
        <taxon>Metazoa</taxon>
        <taxon>Chordata</taxon>
        <taxon>Craniata</taxon>
        <taxon>Vertebrata</taxon>
        <taxon>Euteleostomi</taxon>
        <taxon>Actinopterygii</taxon>
        <taxon>Neopterygii</taxon>
        <taxon>Teleostei</taxon>
        <taxon>Neoteleostei</taxon>
        <taxon>Acanthomorphata</taxon>
        <taxon>Carangaria</taxon>
        <taxon>Pleuronectiformes</taxon>
        <taxon>Pleuronectoidei</taxon>
        <taxon>Pleuronectidae</taxon>
        <taxon>Pleuronectes</taxon>
    </lineage>
</organism>